<dbReference type="GO" id="GO:0007131">
    <property type="term" value="P:reciprocal meiotic recombination"/>
    <property type="evidence" value="ECO:0007669"/>
    <property type="project" value="TreeGrafter"/>
</dbReference>
<dbReference type="PANTHER" id="PTHR10848">
    <property type="entry name" value="MEIOTIC RECOMBINATION PROTEIN SPO11"/>
    <property type="match status" value="1"/>
</dbReference>
<keyword evidence="9 10" id="KW-0413">Isomerase</keyword>
<keyword evidence="8 10" id="KW-0238">DNA-binding</keyword>
<dbReference type="GO" id="GO:0042138">
    <property type="term" value="P:meiotic DNA double-strand break formation"/>
    <property type="evidence" value="ECO:0007669"/>
    <property type="project" value="TreeGrafter"/>
</dbReference>
<evidence type="ECO:0000256" key="7">
    <source>
        <dbReference type="ARBA" id="ARBA00023029"/>
    </source>
</evidence>
<evidence type="ECO:0000256" key="9">
    <source>
        <dbReference type="ARBA" id="ARBA00023235"/>
    </source>
</evidence>
<dbReference type="RefSeq" id="XP_033589915.1">
    <property type="nucleotide sequence ID" value="XM_033738088.1"/>
</dbReference>
<dbReference type="GO" id="GO:0000228">
    <property type="term" value="C:nuclear chromosome"/>
    <property type="evidence" value="ECO:0007669"/>
    <property type="project" value="TreeGrafter"/>
</dbReference>
<comment type="cofactor">
    <cofactor evidence="2">
        <name>Mg(2+)</name>
        <dbReference type="ChEBI" id="CHEBI:18420"/>
    </cofactor>
</comment>
<accession>A0A6A6PTW3</accession>
<dbReference type="GO" id="GO:0005524">
    <property type="term" value="F:ATP binding"/>
    <property type="evidence" value="ECO:0007669"/>
    <property type="project" value="InterPro"/>
</dbReference>
<dbReference type="GO" id="GO:0003677">
    <property type="term" value="F:DNA binding"/>
    <property type="evidence" value="ECO:0007669"/>
    <property type="project" value="UniProtKB-UniRule"/>
</dbReference>
<evidence type="ECO:0000256" key="6">
    <source>
        <dbReference type="ARBA" id="ARBA00022842"/>
    </source>
</evidence>
<evidence type="ECO:0000256" key="5">
    <source>
        <dbReference type="ARBA" id="ARBA00022723"/>
    </source>
</evidence>
<dbReference type="OrthoDB" id="5377392at2759"/>
<dbReference type="Pfam" id="PF21180">
    <property type="entry name" value="TOP6A-Spo11_Toprim"/>
    <property type="match status" value="1"/>
</dbReference>
<protein>
    <recommendedName>
        <fullName evidence="4">DNA topoisomerase (ATP-hydrolyzing)</fullName>
        <ecNumber evidence="4">5.6.2.2</ecNumber>
    </recommendedName>
</protein>
<evidence type="ECO:0000313" key="13">
    <source>
        <dbReference type="EMBL" id="KAF2483345.1"/>
    </source>
</evidence>
<dbReference type="InterPro" id="IPR002815">
    <property type="entry name" value="Spo11/TopoVI_A"/>
</dbReference>
<evidence type="ECO:0000313" key="14">
    <source>
        <dbReference type="Proteomes" id="UP000799767"/>
    </source>
</evidence>
<dbReference type="EMBL" id="MU001635">
    <property type="protein sequence ID" value="KAF2483345.1"/>
    <property type="molecule type" value="Genomic_DNA"/>
</dbReference>
<dbReference type="PRINTS" id="PR01550">
    <property type="entry name" value="TOP6AFAMILY"/>
</dbReference>
<feature type="domain" description="Spo11/DNA topoisomerase VI subunit A N-terminal" evidence="11">
    <location>
        <begin position="154"/>
        <end position="215"/>
    </location>
</feature>
<dbReference type="GO" id="GO:0046872">
    <property type="term" value="F:metal ion binding"/>
    <property type="evidence" value="ECO:0007669"/>
    <property type="project" value="UniProtKB-KW"/>
</dbReference>
<reference evidence="13" key="1">
    <citation type="journal article" date="2020" name="Stud. Mycol.">
        <title>101 Dothideomycetes genomes: a test case for predicting lifestyles and emergence of pathogens.</title>
        <authorList>
            <person name="Haridas S."/>
            <person name="Albert R."/>
            <person name="Binder M."/>
            <person name="Bloem J."/>
            <person name="Labutti K."/>
            <person name="Salamov A."/>
            <person name="Andreopoulos B."/>
            <person name="Baker S."/>
            <person name="Barry K."/>
            <person name="Bills G."/>
            <person name="Bluhm B."/>
            <person name="Cannon C."/>
            <person name="Castanera R."/>
            <person name="Culley D."/>
            <person name="Daum C."/>
            <person name="Ezra D."/>
            <person name="Gonzalez J."/>
            <person name="Henrissat B."/>
            <person name="Kuo A."/>
            <person name="Liang C."/>
            <person name="Lipzen A."/>
            <person name="Lutzoni F."/>
            <person name="Magnuson J."/>
            <person name="Mondo S."/>
            <person name="Nolan M."/>
            <person name="Ohm R."/>
            <person name="Pangilinan J."/>
            <person name="Park H.-J."/>
            <person name="Ramirez L."/>
            <person name="Alfaro M."/>
            <person name="Sun H."/>
            <person name="Tritt A."/>
            <person name="Yoshinaga Y."/>
            <person name="Zwiers L.-H."/>
            <person name="Turgeon B."/>
            <person name="Goodwin S."/>
            <person name="Spatafora J."/>
            <person name="Crous P."/>
            <person name="Grigoriev I."/>
        </authorList>
    </citation>
    <scope>NUCLEOTIDE SEQUENCE</scope>
    <source>
        <strain evidence="13">CBS 113389</strain>
    </source>
</reference>
<evidence type="ECO:0000256" key="4">
    <source>
        <dbReference type="ARBA" id="ARBA00012895"/>
    </source>
</evidence>
<dbReference type="InterPro" id="IPR034136">
    <property type="entry name" value="TOPRIM_Topo6A/Spo11"/>
</dbReference>
<comment type="catalytic activity">
    <reaction evidence="1 10">
        <text>ATP-dependent breakage, passage and rejoining of double-stranded DNA.</text>
        <dbReference type="EC" id="5.6.2.2"/>
    </reaction>
</comment>
<dbReference type="InterPro" id="IPR013049">
    <property type="entry name" value="Spo11/TopoVI_A_N"/>
</dbReference>
<keyword evidence="7 10" id="KW-0799">Topoisomerase</keyword>
<dbReference type="GO" id="GO:0000706">
    <property type="term" value="P:meiotic DNA double-strand break processing"/>
    <property type="evidence" value="ECO:0007669"/>
    <property type="project" value="TreeGrafter"/>
</dbReference>
<name>A0A6A6PTW3_9PEZI</name>
<dbReference type="GeneID" id="54479090"/>
<dbReference type="PANTHER" id="PTHR10848:SF0">
    <property type="entry name" value="MEIOTIC RECOMBINATION PROTEIN SPO11"/>
    <property type="match status" value="1"/>
</dbReference>
<evidence type="ECO:0000256" key="2">
    <source>
        <dbReference type="ARBA" id="ARBA00001946"/>
    </source>
</evidence>
<dbReference type="GO" id="GO:0003918">
    <property type="term" value="F:DNA topoisomerase type II (double strand cut, ATP-hydrolyzing) activity"/>
    <property type="evidence" value="ECO:0007669"/>
    <property type="project" value="UniProtKB-UniRule"/>
</dbReference>
<feature type="active site" description="O-(5'-phospho-DNA)-tyrosine intermediate" evidence="10">
    <location>
        <position position="183"/>
    </location>
</feature>
<proteinExistence type="inferred from homology"/>
<dbReference type="PROSITE" id="PS52041">
    <property type="entry name" value="TOPO_IIB"/>
    <property type="match status" value="1"/>
</dbReference>
<dbReference type="CDD" id="cd00223">
    <property type="entry name" value="TOPRIM_TopoIIB_SPO"/>
    <property type="match status" value="1"/>
</dbReference>
<comment type="similarity">
    <text evidence="3 10">Belongs to the TOP6A family.</text>
</comment>
<gene>
    <name evidence="13" type="ORF">BDY17DRAFT_345943</name>
</gene>
<keyword evidence="6" id="KW-0460">Magnesium</keyword>
<dbReference type="Gene3D" id="3.40.1360.10">
    <property type="match status" value="1"/>
</dbReference>
<dbReference type="InterPro" id="IPR036388">
    <property type="entry name" value="WH-like_DNA-bd_sf"/>
</dbReference>
<dbReference type="Proteomes" id="UP000799767">
    <property type="component" value="Unassembled WGS sequence"/>
</dbReference>
<sequence length="451" mass="49697">MEDDDFDDLLAGVEFAHDSSRESLTSAATDLFAFSDGYDPMPSATSGEFSVIADPRRSMYSEEQAAVCFSPRHYSNCDEVNDERPYRRHAPLLEKIEEIFDQMAADLTNERPELVITLKSKPTSSSEAAKEGADQRTQKFRRICFPGKSAEEAWRFTVIIRILQLIHEALSKDTVISKRDIYYRDPALFGNQTHVNRYIDAIALTFSTPRSSLNIAAVAKGLITGAALFTRRNGSTLNVASTAEGEGTLVLNLQDILCVNLDRVKWILVVEKEASFRSIASSASFSAKLAEQGILITGKGYPDIATRALLHFLATPSPRNGFRAPPVYGLVDYDPDGLAILSTYKDGSIALAHESEALRVPSIRWLGVRAEHIGREGGGLHSDQGLLGLTPRDRRKAIKMLERAREGEEKCEMRQALQGMLMLNLKAELQLLDAQAGGMVELLEAGLSGEE</sequence>
<feature type="domain" description="Topoisomerase 6 subunit A/Spo11 TOPRIM" evidence="12">
    <location>
        <begin position="267"/>
        <end position="434"/>
    </location>
</feature>
<keyword evidence="5" id="KW-0479">Metal-binding</keyword>
<dbReference type="AlphaFoldDB" id="A0A6A6PTW3"/>
<evidence type="ECO:0000259" key="12">
    <source>
        <dbReference type="Pfam" id="PF21180"/>
    </source>
</evidence>
<organism evidence="13 14">
    <name type="scientific">Neohortaea acidophila</name>
    <dbReference type="NCBI Taxonomy" id="245834"/>
    <lineage>
        <taxon>Eukaryota</taxon>
        <taxon>Fungi</taxon>
        <taxon>Dikarya</taxon>
        <taxon>Ascomycota</taxon>
        <taxon>Pezizomycotina</taxon>
        <taxon>Dothideomycetes</taxon>
        <taxon>Dothideomycetidae</taxon>
        <taxon>Mycosphaerellales</taxon>
        <taxon>Teratosphaeriaceae</taxon>
        <taxon>Neohortaea</taxon>
    </lineage>
</organism>
<dbReference type="Pfam" id="PF04406">
    <property type="entry name" value="TP6A_N"/>
    <property type="match status" value="1"/>
</dbReference>
<dbReference type="SUPFAM" id="SSF56726">
    <property type="entry name" value="DNA topoisomerase IV, alpha subunit"/>
    <property type="match status" value="1"/>
</dbReference>
<keyword evidence="14" id="KW-1185">Reference proteome</keyword>
<evidence type="ECO:0000256" key="10">
    <source>
        <dbReference type="PROSITE-ProRule" id="PRU01385"/>
    </source>
</evidence>
<dbReference type="Gene3D" id="1.10.10.10">
    <property type="entry name" value="Winged helix-like DNA-binding domain superfamily/Winged helix DNA-binding domain"/>
    <property type="match status" value="1"/>
</dbReference>
<evidence type="ECO:0000256" key="3">
    <source>
        <dbReference type="ARBA" id="ARBA00006559"/>
    </source>
</evidence>
<evidence type="ECO:0000256" key="1">
    <source>
        <dbReference type="ARBA" id="ARBA00000185"/>
    </source>
</evidence>
<dbReference type="InterPro" id="IPR036078">
    <property type="entry name" value="Spo11/TopoVI_A_sf"/>
</dbReference>
<evidence type="ECO:0000259" key="11">
    <source>
        <dbReference type="Pfam" id="PF04406"/>
    </source>
</evidence>
<evidence type="ECO:0000256" key="8">
    <source>
        <dbReference type="ARBA" id="ARBA00023125"/>
    </source>
</evidence>
<dbReference type="EC" id="5.6.2.2" evidence="4"/>